<evidence type="ECO:0000256" key="2">
    <source>
        <dbReference type="PIRSR" id="PIRSR605754-1"/>
    </source>
</evidence>
<dbReference type="InterPro" id="IPR023365">
    <property type="entry name" value="Sortase_dom-sf"/>
</dbReference>
<evidence type="ECO:0000313" key="5">
    <source>
        <dbReference type="Proteomes" id="UP000460287"/>
    </source>
</evidence>
<organism evidence="4 5">
    <name type="scientific">Inconstantimicrobium porci</name>
    <dbReference type="NCBI Taxonomy" id="2652291"/>
    <lineage>
        <taxon>Bacteria</taxon>
        <taxon>Bacillati</taxon>
        <taxon>Bacillota</taxon>
        <taxon>Clostridia</taxon>
        <taxon>Eubacteriales</taxon>
        <taxon>Clostridiaceae</taxon>
        <taxon>Inconstantimicrobium</taxon>
    </lineage>
</organism>
<evidence type="ECO:0000256" key="1">
    <source>
        <dbReference type="ARBA" id="ARBA00022801"/>
    </source>
</evidence>
<dbReference type="RefSeq" id="WP_154530217.1">
    <property type="nucleotide sequence ID" value="NZ_JAQXTV010000140.1"/>
</dbReference>
<evidence type="ECO:0000256" key="3">
    <source>
        <dbReference type="SAM" id="Phobius"/>
    </source>
</evidence>
<keyword evidence="3" id="KW-1133">Transmembrane helix</keyword>
<evidence type="ECO:0000313" key="4">
    <source>
        <dbReference type="EMBL" id="MSR90330.1"/>
    </source>
</evidence>
<feature type="active site" description="Proton donor/acceptor" evidence="2">
    <location>
        <position position="119"/>
    </location>
</feature>
<gene>
    <name evidence="4" type="ORF">FYJ33_02570</name>
</gene>
<feature type="transmembrane region" description="Helical" evidence="3">
    <location>
        <begin position="6"/>
        <end position="26"/>
    </location>
</feature>
<dbReference type="InterPro" id="IPR042000">
    <property type="entry name" value="Sortase_D_2"/>
</dbReference>
<dbReference type="AlphaFoldDB" id="A0A7X2T0N5"/>
<sequence>MKDKIINIIAILLIVTGISLIGYIVYSKYESSKDQDKMKTEFYNIIHESSDKNKAKDSKAGNTEKYEGPKPIALLKIPKINVEVGVAEGTSDYVLRYAAGHFENTAQPGEKGNFAVAGHRNLVYADYFADLDKLVKGDKVIVSTKDGDYTYIVEKNFIVSPEHSEVLNKTDDATITMVTCTFGAKNRIIVTGKLQK</sequence>
<dbReference type="EMBL" id="VULX01000002">
    <property type="protein sequence ID" value="MSR90330.1"/>
    <property type="molecule type" value="Genomic_DNA"/>
</dbReference>
<feature type="active site" description="Acyl-thioester intermediate" evidence="2">
    <location>
        <position position="180"/>
    </location>
</feature>
<comment type="caution">
    <text evidence="4">The sequence shown here is derived from an EMBL/GenBank/DDBJ whole genome shotgun (WGS) entry which is preliminary data.</text>
</comment>
<dbReference type="Gene3D" id="2.40.260.10">
    <property type="entry name" value="Sortase"/>
    <property type="match status" value="1"/>
</dbReference>
<keyword evidence="1" id="KW-0378">Hydrolase</keyword>
<accession>A0A7X2T0N5</accession>
<dbReference type="Pfam" id="PF04203">
    <property type="entry name" value="Sortase"/>
    <property type="match status" value="1"/>
</dbReference>
<keyword evidence="3" id="KW-0812">Transmembrane</keyword>
<keyword evidence="5" id="KW-1185">Reference proteome</keyword>
<dbReference type="Proteomes" id="UP000460287">
    <property type="component" value="Unassembled WGS sequence"/>
</dbReference>
<name>A0A7X2T0N5_9CLOT</name>
<dbReference type="NCBIfam" id="TIGR01076">
    <property type="entry name" value="sortase_fam"/>
    <property type="match status" value="1"/>
</dbReference>
<dbReference type="SUPFAM" id="SSF63817">
    <property type="entry name" value="Sortase"/>
    <property type="match status" value="1"/>
</dbReference>
<keyword evidence="3" id="KW-0472">Membrane</keyword>
<dbReference type="CDD" id="cd06166">
    <property type="entry name" value="Sortase_D_2"/>
    <property type="match status" value="1"/>
</dbReference>
<dbReference type="InterPro" id="IPR005754">
    <property type="entry name" value="Sortase"/>
</dbReference>
<reference evidence="4 5" key="1">
    <citation type="submission" date="2019-08" db="EMBL/GenBank/DDBJ databases">
        <title>In-depth cultivation of the pig gut microbiome towards novel bacterial diversity and tailored functional studies.</title>
        <authorList>
            <person name="Wylensek D."/>
            <person name="Hitch T.C.A."/>
            <person name="Clavel T."/>
        </authorList>
    </citation>
    <scope>NUCLEOTIDE SEQUENCE [LARGE SCALE GENOMIC DNA]</scope>
    <source>
        <strain evidence="4 5">WCA-383-APC-5B</strain>
    </source>
</reference>
<dbReference type="GO" id="GO:0016787">
    <property type="term" value="F:hydrolase activity"/>
    <property type="evidence" value="ECO:0007669"/>
    <property type="project" value="UniProtKB-KW"/>
</dbReference>
<proteinExistence type="predicted"/>
<protein>
    <submittedName>
        <fullName evidence="4">Class D sortase</fullName>
    </submittedName>
</protein>